<name>A0A2P2MGC4_RHIMU</name>
<evidence type="ECO:0000313" key="1">
    <source>
        <dbReference type="EMBL" id="MBX29263.1"/>
    </source>
</evidence>
<protein>
    <submittedName>
        <fullName evidence="1">Uncharacterized protein</fullName>
    </submittedName>
</protein>
<organism evidence="1">
    <name type="scientific">Rhizophora mucronata</name>
    <name type="common">Asiatic mangrove</name>
    <dbReference type="NCBI Taxonomy" id="61149"/>
    <lineage>
        <taxon>Eukaryota</taxon>
        <taxon>Viridiplantae</taxon>
        <taxon>Streptophyta</taxon>
        <taxon>Embryophyta</taxon>
        <taxon>Tracheophyta</taxon>
        <taxon>Spermatophyta</taxon>
        <taxon>Magnoliopsida</taxon>
        <taxon>eudicotyledons</taxon>
        <taxon>Gunneridae</taxon>
        <taxon>Pentapetalae</taxon>
        <taxon>rosids</taxon>
        <taxon>fabids</taxon>
        <taxon>Malpighiales</taxon>
        <taxon>Rhizophoraceae</taxon>
        <taxon>Rhizophora</taxon>
    </lineage>
</organism>
<dbReference type="AlphaFoldDB" id="A0A2P2MGC4"/>
<reference evidence="1" key="1">
    <citation type="submission" date="2018-02" db="EMBL/GenBank/DDBJ databases">
        <title>Rhizophora mucronata_Transcriptome.</title>
        <authorList>
            <person name="Meera S.P."/>
            <person name="Sreeshan A."/>
            <person name="Augustine A."/>
        </authorList>
    </citation>
    <scope>NUCLEOTIDE SEQUENCE</scope>
    <source>
        <tissue evidence="1">Leaf</tissue>
    </source>
</reference>
<accession>A0A2P2MGC4</accession>
<sequence length="85" mass="9926">MPIYVTKEFPHPMVRKGFIKVARQHRKCYCPLKRNSKGFTNNKTAQKYSSLRAGIWITILSFPLKYSGTYMIISTWKIQNELVNG</sequence>
<proteinExistence type="predicted"/>
<dbReference type="EMBL" id="GGEC01048779">
    <property type="protein sequence ID" value="MBX29263.1"/>
    <property type="molecule type" value="Transcribed_RNA"/>
</dbReference>